<organism evidence="10 11">
    <name type="scientific">Lactuca virosa</name>
    <dbReference type="NCBI Taxonomy" id="75947"/>
    <lineage>
        <taxon>Eukaryota</taxon>
        <taxon>Viridiplantae</taxon>
        <taxon>Streptophyta</taxon>
        <taxon>Embryophyta</taxon>
        <taxon>Tracheophyta</taxon>
        <taxon>Spermatophyta</taxon>
        <taxon>Magnoliopsida</taxon>
        <taxon>eudicotyledons</taxon>
        <taxon>Gunneridae</taxon>
        <taxon>Pentapetalae</taxon>
        <taxon>asterids</taxon>
        <taxon>campanulids</taxon>
        <taxon>Asterales</taxon>
        <taxon>Asteraceae</taxon>
        <taxon>Cichorioideae</taxon>
        <taxon>Cichorieae</taxon>
        <taxon>Lactucinae</taxon>
        <taxon>Lactuca</taxon>
    </lineage>
</organism>
<dbReference type="InterPro" id="IPR000626">
    <property type="entry name" value="Ubiquitin-like_dom"/>
</dbReference>
<dbReference type="InterPro" id="IPR019956">
    <property type="entry name" value="Ubiquitin_dom"/>
</dbReference>
<keyword evidence="8" id="KW-0539">Nucleus</keyword>
<evidence type="ECO:0000256" key="3">
    <source>
        <dbReference type="ARBA" id="ARBA00008430"/>
    </source>
</evidence>
<protein>
    <recommendedName>
        <fullName evidence="9">Ubiquitin-like domain-containing protein</fullName>
    </recommendedName>
</protein>
<evidence type="ECO:0000256" key="2">
    <source>
        <dbReference type="ARBA" id="ARBA00004496"/>
    </source>
</evidence>
<dbReference type="FunFam" id="3.10.20.90:FF:000160">
    <property type="entry name" value="Polyubiquitin-C"/>
    <property type="match status" value="1"/>
</dbReference>
<feature type="domain" description="Ubiquitin-like" evidence="9">
    <location>
        <begin position="136"/>
        <end position="211"/>
    </location>
</feature>
<dbReference type="Gene3D" id="3.10.20.90">
    <property type="entry name" value="Phosphatidylinositol 3-kinase Catalytic Subunit, Chain A, domain 1"/>
    <property type="match status" value="4"/>
</dbReference>
<dbReference type="SUPFAM" id="SSF54236">
    <property type="entry name" value="Ubiquitin-like"/>
    <property type="match status" value="4"/>
</dbReference>
<keyword evidence="5" id="KW-1017">Isopeptide bond</keyword>
<keyword evidence="11" id="KW-1185">Reference proteome</keyword>
<dbReference type="EMBL" id="CAKMRJ010002223">
    <property type="protein sequence ID" value="CAH1427200.1"/>
    <property type="molecule type" value="Genomic_DNA"/>
</dbReference>
<evidence type="ECO:0000256" key="4">
    <source>
        <dbReference type="ARBA" id="ARBA00022490"/>
    </source>
</evidence>
<feature type="domain" description="Ubiquitin-like" evidence="9">
    <location>
        <begin position="212"/>
        <end position="284"/>
    </location>
</feature>
<evidence type="ECO:0000256" key="5">
    <source>
        <dbReference type="ARBA" id="ARBA00022499"/>
    </source>
</evidence>
<evidence type="ECO:0000256" key="8">
    <source>
        <dbReference type="ARBA" id="ARBA00023242"/>
    </source>
</evidence>
<dbReference type="InterPro" id="IPR050158">
    <property type="entry name" value="Ubiquitin_ubiquitin-like"/>
</dbReference>
<comment type="caution">
    <text evidence="10">The sequence shown here is derived from an EMBL/GenBank/DDBJ whole genome shotgun (WGS) entry which is preliminary data.</text>
</comment>
<keyword evidence="4" id="KW-0963">Cytoplasm</keyword>
<keyword evidence="7" id="KW-0832">Ubl conjugation</keyword>
<reference evidence="10 11" key="1">
    <citation type="submission" date="2022-01" db="EMBL/GenBank/DDBJ databases">
        <authorList>
            <person name="Xiong W."/>
            <person name="Schranz E."/>
        </authorList>
    </citation>
    <scope>NUCLEOTIDE SEQUENCE [LARGE SCALE GENOMIC DNA]</scope>
</reference>
<dbReference type="FunFam" id="3.10.20.90:FF:000469">
    <property type="entry name" value="Polyubiquitin-C"/>
    <property type="match status" value="1"/>
</dbReference>
<name>A0AAU9MZ49_9ASTR</name>
<gene>
    <name evidence="10" type="ORF">LVIROSA_LOCUS14229</name>
</gene>
<dbReference type="SMART" id="SM00213">
    <property type="entry name" value="UBQ"/>
    <property type="match status" value="4"/>
</dbReference>
<dbReference type="Pfam" id="PF00240">
    <property type="entry name" value="ubiquitin"/>
    <property type="match status" value="4"/>
</dbReference>
<dbReference type="PROSITE" id="PS00299">
    <property type="entry name" value="UBIQUITIN_1"/>
    <property type="match status" value="1"/>
</dbReference>
<keyword evidence="6" id="KW-0677">Repeat</keyword>
<dbReference type="InterPro" id="IPR029071">
    <property type="entry name" value="Ubiquitin-like_domsf"/>
</dbReference>
<feature type="domain" description="Ubiquitin-like" evidence="9">
    <location>
        <begin position="1"/>
        <end position="61"/>
    </location>
</feature>
<comment type="similarity">
    <text evidence="3">Belongs to the ubiquitin family.</text>
</comment>
<evidence type="ECO:0000313" key="11">
    <source>
        <dbReference type="Proteomes" id="UP001157418"/>
    </source>
</evidence>
<feature type="domain" description="Ubiquitin-like" evidence="9">
    <location>
        <begin position="60"/>
        <end position="134"/>
    </location>
</feature>
<evidence type="ECO:0000259" key="9">
    <source>
        <dbReference type="PROSITE" id="PS50053"/>
    </source>
</evidence>
<dbReference type="GO" id="GO:0005737">
    <property type="term" value="C:cytoplasm"/>
    <property type="evidence" value="ECO:0007669"/>
    <property type="project" value="UniProtKB-SubCell"/>
</dbReference>
<dbReference type="AlphaFoldDB" id="A0AAU9MZ49"/>
<proteinExistence type="inferred from homology"/>
<accession>A0AAU9MZ49</accession>
<dbReference type="GO" id="GO:0005634">
    <property type="term" value="C:nucleus"/>
    <property type="evidence" value="ECO:0007669"/>
    <property type="project" value="UniProtKB-SubCell"/>
</dbReference>
<dbReference type="InterPro" id="IPR019954">
    <property type="entry name" value="Ubiquitin_CS"/>
</dbReference>
<dbReference type="GO" id="GO:0003729">
    <property type="term" value="F:mRNA binding"/>
    <property type="evidence" value="ECO:0007669"/>
    <property type="project" value="UniProtKB-ARBA"/>
</dbReference>
<dbReference type="Proteomes" id="UP001157418">
    <property type="component" value="Unassembled WGS sequence"/>
</dbReference>
<evidence type="ECO:0000256" key="7">
    <source>
        <dbReference type="ARBA" id="ARBA00022843"/>
    </source>
</evidence>
<dbReference type="PROSITE" id="PS50053">
    <property type="entry name" value="UBIQUITIN_2"/>
    <property type="match status" value="4"/>
</dbReference>
<evidence type="ECO:0000313" key="10">
    <source>
        <dbReference type="EMBL" id="CAH1427200.1"/>
    </source>
</evidence>
<evidence type="ECO:0000256" key="1">
    <source>
        <dbReference type="ARBA" id="ARBA00004123"/>
    </source>
</evidence>
<comment type="subcellular location">
    <subcellularLocation>
        <location evidence="2">Cytoplasm</location>
    </subcellularLocation>
    <subcellularLocation>
        <location evidence="1">Nucleus</location>
    </subcellularLocation>
</comment>
<sequence length="284" mass="32515">MVYMSETIGDVKEHIYQVEGLPPDRIHLIFDGRYLDDGKTLKDYNIKKDSTLHLHPRMRGYIFVKTLTGEIKLDVKSSETIGDVKASIQKIEGIPQHQQLLIIDGKILEDGKTLKDHNIKNESTLELVMKAGGDTIRIFITTFTGKTITLEVERSDTIDIVKSKIQEIEGISRHRQRLIIAGKYLKDDATLMDYKIQQGSTLDLVMRLGGDMRIYVKVLTWKTITLEVKSSDTINDVKVKIEEKQGIPPLQQELIFDGKELQGYWNLAYYNIQPESTLKLLLRL</sequence>
<evidence type="ECO:0000256" key="6">
    <source>
        <dbReference type="ARBA" id="ARBA00022737"/>
    </source>
</evidence>
<dbReference type="PANTHER" id="PTHR10666">
    <property type="entry name" value="UBIQUITIN"/>
    <property type="match status" value="1"/>
</dbReference>
<dbReference type="PRINTS" id="PR00348">
    <property type="entry name" value="UBIQUITIN"/>
</dbReference>